<organism evidence="1 2">
    <name type="scientific">Potamilus streckersoni</name>
    <dbReference type="NCBI Taxonomy" id="2493646"/>
    <lineage>
        <taxon>Eukaryota</taxon>
        <taxon>Metazoa</taxon>
        <taxon>Spiralia</taxon>
        <taxon>Lophotrochozoa</taxon>
        <taxon>Mollusca</taxon>
        <taxon>Bivalvia</taxon>
        <taxon>Autobranchia</taxon>
        <taxon>Heteroconchia</taxon>
        <taxon>Palaeoheterodonta</taxon>
        <taxon>Unionida</taxon>
        <taxon>Unionoidea</taxon>
        <taxon>Unionidae</taxon>
        <taxon>Ambleminae</taxon>
        <taxon>Lampsilini</taxon>
        <taxon>Potamilus</taxon>
    </lineage>
</organism>
<reference evidence="1" key="1">
    <citation type="journal article" date="2021" name="Genome Biol. Evol.">
        <title>A High-Quality Reference Genome for a Parasitic Bivalve with Doubly Uniparental Inheritance (Bivalvia: Unionida).</title>
        <authorList>
            <person name="Smith C.H."/>
        </authorList>
    </citation>
    <scope>NUCLEOTIDE SEQUENCE</scope>
    <source>
        <strain evidence="1">CHS0354</strain>
    </source>
</reference>
<keyword evidence="2" id="KW-1185">Reference proteome</keyword>
<name>A0AAE0T965_9BIVA</name>
<protein>
    <submittedName>
        <fullName evidence="1">Uncharacterized protein</fullName>
    </submittedName>
</protein>
<gene>
    <name evidence="1" type="ORF">CHS0354_010838</name>
</gene>
<reference evidence="1" key="2">
    <citation type="journal article" date="2021" name="Genome Biol. Evol.">
        <title>Developing a high-quality reference genome for a parasitic bivalve with doubly uniparental inheritance (Bivalvia: Unionida).</title>
        <authorList>
            <person name="Smith C.H."/>
        </authorList>
    </citation>
    <scope>NUCLEOTIDE SEQUENCE</scope>
    <source>
        <strain evidence="1">CHS0354</strain>
        <tissue evidence="1">Mantle</tissue>
    </source>
</reference>
<evidence type="ECO:0000313" key="2">
    <source>
        <dbReference type="Proteomes" id="UP001195483"/>
    </source>
</evidence>
<proteinExistence type="predicted"/>
<accession>A0AAE0T965</accession>
<dbReference type="Proteomes" id="UP001195483">
    <property type="component" value="Unassembled WGS sequence"/>
</dbReference>
<reference evidence="1" key="3">
    <citation type="submission" date="2023-05" db="EMBL/GenBank/DDBJ databases">
        <authorList>
            <person name="Smith C.H."/>
        </authorList>
    </citation>
    <scope>NUCLEOTIDE SEQUENCE</scope>
    <source>
        <strain evidence="1">CHS0354</strain>
        <tissue evidence="1">Mantle</tissue>
    </source>
</reference>
<evidence type="ECO:0000313" key="1">
    <source>
        <dbReference type="EMBL" id="KAK3606192.1"/>
    </source>
</evidence>
<sequence>MAQKRRKVTQRPIILNLPEKNDTVSFFGEGCPLAGVVGVGVGEELQLQKRNLYRHT</sequence>
<comment type="caution">
    <text evidence="1">The sequence shown here is derived from an EMBL/GenBank/DDBJ whole genome shotgun (WGS) entry which is preliminary data.</text>
</comment>
<dbReference type="AlphaFoldDB" id="A0AAE0T965"/>
<dbReference type="EMBL" id="JAEAOA010000675">
    <property type="protein sequence ID" value="KAK3606192.1"/>
    <property type="molecule type" value="Genomic_DNA"/>
</dbReference>